<dbReference type="EMBL" id="JAIRBC010000005">
    <property type="protein sequence ID" value="MCG2460084.1"/>
    <property type="molecule type" value="Genomic_DNA"/>
</dbReference>
<protein>
    <submittedName>
        <fullName evidence="2">DUF5615 family PIN-like protein</fullName>
    </submittedName>
</protein>
<name>A0AAE3ETR8_9FLAO</name>
<sequence length="110" mass="12631">MKLLLDQNLSPKLTAYFTHSFEEIKHVQELNLDKADDNSILEFARSGGFTIVTRDSDLNDLFSFFGFPPKVIWIRRGNCSTSDIRTLNEDNLDRIHLFGNDDENGILIIL</sequence>
<accession>A0AAE3ETR8</accession>
<proteinExistence type="predicted"/>
<gene>
    <name evidence="2" type="ORF">K8352_04950</name>
</gene>
<dbReference type="AlphaFoldDB" id="A0AAE3ETR8"/>
<feature type="domain" description="DUF5615" evidence="1">
    <location>
        <begin position="1"/>
        <end position="103"/>
    </location>
</feature>
<dbReference type="InterPro" id="IPR041049">
    <property type="entry name" value="DUF5615"/>
</dbReference>
<keyword evidence="3" id="KW-1185">Reference proteome</keyword>
<evidence type="ECO:0000313" key="2">
    <source>
        <dbReference type="EMBL" id="MCG2460084.1"/>
    </source>
</evidence>
<dbReference type="Pfam" id="PF18480">
    <property type="entry name" value="DUF5615"/>
    <property type="match status" value="1"/>
</dbReference>
<dbReference type="RefSeq" id="WP_317901224.1">
    <property type="nucleotide sequence ID" value="NZ_JAIRBC010000005.1"/>
</dbReference>
<reference evidence="2" key="1">
    <citation type="submission" date="2023-02" db="EMBL/GenBank/DDBJ databases">
        <title>Genome of Flavobacteriaceae gen. nov. sp. strain F89.</title>
        <authorList>
            <person name="Wang Y."/>
        </authorList>
    </citation>
    <scope>NUCLEOTIDE SEQUENCE</scope>
    <source>
        <strain evidence="2">F89</strain>
    </source>
</reference>
<comment type="caution">
    <text evidence="2">The sequence shown here is derived from an EMBL/GenBank/DDBJ whole genome shotgun (WGS) entry which is preliminary data.</text>
</comment>
<evidence type="ECO:0000259" key="1">
    <source>
        <dbReference type="Pfam" id="PF18480"/>
    </source>
</evidence>
<dbReference type="Proteomes" id="UP001200642">
    <property type="component" value="Unassembled WGS sequence"/>
</dbReference>
<evidence type="ECO:0000313" key="3">
    <source>
        <dbReference type="Proteomes" id="UP001200642"/>
    </source>
</evidence>
<organism evidence="2 3">
    <name type="scientific">Cerina litoralis</name>
    <dbReference type="NCBI Taxonomy" id="2874477"/>
    <lineage>
        <taxon>Bacteria</taxon>
        <taxon>Pseudomonadati</taxon>
        <taxon>Bacteroidota</taxon>
        <taxon>Flavobacteriia</taxon>
        <taxon>Flavobacteriales</taxon>
        <taxon>Flavobacteriaceae</taxon>
        <taxon>Cerina</taxon>
    </lineage>
</organism>